<dbReference type="GO" id="GO:0006307">
    <property type="term" value="P:DNA alkylation repair"/>
    <property type="evidence" value="ECO:0007669"/>
    <property type="project" value="InterPro"/>
</dbReference>
<accession>A0A9N8DJB8</accession>
<dbReference type="InterPro" id="IPR027450">
    <property type="entry name" value="AlkB-like"/>
</dbReference>
<dbReference type="Proteomes" id="UP001153069">
    <property type="component" value="Unassembled WGS sequence"/>
</dbReference>
<dbReference type="SUPFAM" id="SSF51197">
    <property type="entry name" value="Clavaminate synthase-like"/>
    <property type="match status" value="1"/>
</dbReference>
<name>A0A9N8DJB8_9STRA</name>
<gene>
    <name evidence="2" type="ORF">SEMRO_184_G079950.1</name>
</gene>
<reference evidence="2" key="1">
    <citation type="submission" date="2020-06" db="EMBL/GenBank/DDBJ databases">
        <authorList>
            <consortium name="Plant Systems Biology data submission"/>
        </authorList>
    </citation>
    <scope>NUCLEOTIDE SEQUENCE</scope>
    <source>
        <strain evidence="2">D6</strain>
    </source>
</reference>
<dbReference type="OrthoDB" id="545910at2759"/>
<proteinExistence type="predicted"/>
<dbReference type="Pfam" id="PF13532">
    <property type="entry name" value="2OG-FeII_Oxy_2"/>
    <property type="match status" value="1"/>
</dbReference>
<dbReference type="PANTHER" id="PTHR31212:SF4">
    <property type="entry name" value="ALPHA-KETOGLUTARATE-DEPENDENT DIOXYGENASE ALKB HOMOLOG 3"/>
    <property type="match status" value="1"/>
</dbReference>
<feature type="domain" description="Fe2OG dioxygenase" evidence="1">
    <location>
        <begin position="134"/>
        <end position="265"/>
    </location>
</feature>
<dbReference type="AlphaFoldDB" id="A0A9N8DJB8"/>
<dbReference type="GO" id="GO:0051213">
    <property type="term" value="F:dioxygenase activity"/>
    <property type="evidence" value="ECO:0007669"/>
    <property type="project" value="InterPro"/>
</dbReference>
<protein>
    <recommendedName>
        <fullName evidence="1">Fe2OG dioxygenase domain-containing protein</fullName>
    </recommendedName>
</protein>
<evidence type="ECO:0000313" key="3">
    <source>
        <dbReference type="Proteomes" id="UP001153069"/>
    </source>
</evidence>
<keyword evidence="3" id="KW-1185">Reference proteome</keyword>
<dbReference type="InterPro" id="IPR037151">
    <property type="entry name" value="AlkB-like_sf"/>
</dbReference>
<evidence type="ECO:0000313" key="2">
    <source>
        <dbReference type="EMBL" id="CAB9504048.1"/>
    </source>
</evidence>
<comment type="caution">
    <text evidence="2">The sequence shown here is derived from an EMBL/GenBank/DDBJ whole genome shotgun (WGS) entry which is preliminary data.</text>
</comment>
<dbReference type="PROSITE" id="PS51471">
    <property type="entry name" value="FE2OG_OXY"/>
    <property type="match status" value="1"/>
</dbReference>
<evidence type="ECO:0000259" key="1">
    <source>
        <dbReference type="PROSITE" id="PS51471"/>
    </source>
</evidence>
<dbReference type="PANTHER" id="PTHR31212">
    <property type="entry name" value="ALPHA-KETOGLUTARATE-DEPENDENT DIOXYGENASE ALKB HOMOLOG 3"/>
    <property type="match status" value="1"/>
</dbReference>
<dbReference type="InterPro" id="IPR005123">
    <property type="entry name" value="Oxoglu/Fe-dep_dioxygenase_dom"/>
</dbReference>
<dbReference type="Gene3D" id="2.60.120.590">
    <property type="entry name" value="Alpha-ketoglutarate-dependent dioxygenase AlkB-like"/>
    <property type="match status" value="1"/>
</dbReference>
<dbReference type="EMBL" id="CAICTM010000183">
    <property type="protein sequence ID" value="CAB9504048.1"/>
    <property type="molecule type" value="Genomic_DNA"/>
</dbReference>
<sequence length="290" mass="33014">MASSLLVTTPDLTPPEYKSQWKPIVEDSETKSYSYYLPYSTTSTTNNFATREQLDRWFHTLSSLEDDETAWSDAHYQGELLLRKTAWVVLDDRCTCEYGYSDTWQPISKSQALQLVVQEITAAVTACCGGCATSINSCNLNYYPQGGGVGFHADDEFLFDGRRRPTRIISLSLGAAPSNNSSNKDWGARKFLIRPQKDTPEDDVQDQYHDVQHEIMLRHGDLLTMEGMFQNHYFHSVWPGDSKAYQDHHPWTQGERINLTWRTIVQHLDGSKEECRGIKCPLSTTNNQLG</sequence>
<organism evidence="2 3">
    <name type="scientific">Seminavis robusta</name>
    <dbReference type="NCBI Taxonomy" id="568900"/>
    <lineage>
        <taxon>Eukaryota</taxon>
        <taxon>Sar</taxon>
        <taxon>Stramenopiles</taxon>
        <taxon>Ochrophyta</taxon>
        <taxon>Bacillariophyta</taxon>
        <taxon>Bacillariophyceae</taxon>
        <taxon>Bacillariophycidae</taxon>
        <taxon>Naviculales</taxon>
        <taxon>Naviculaceae</taxon>
        <taxon>Seminavis</taxon>
    </lineage>
</organism>
<dbReference type="InterPro" id="IPR032854">
    <property type="entry name" value="ALKBH3"/>
</dbReference>